<keyword evidence="6" id="KW-0808">Transferase</keyword>
<feature type="transmembrane region" description="Helical" evidence="5">
    <location>
        <begin position="103"/>
        <end position="133"/>
    </location>
</feature>
<dbReference type="CDD" id="cd13963">
    <property type="entry name" value="PT_UbiA_2"/>
    <property type="match status" value="1"/>
</dbReference>
<sequence length="304" mass="34488">MFCYNISSPNDTGGPFLKILLKLIRPKHWIKNLFVVIPIVFAKKIFDPVFLSNSFITFAAFCLLSSGVYIMNDIKDAPFDRLHPAKKNRPIASGLFDEKKAKLLVFILIILSLSIGFLQNLYVLICLCCYFLLNTFYTFKGKSIPLLDVLLISTGFALRVIAGSYSIDSRPSGWLVTSAFFLALFLGFGKRRGEITKYNNHGHRFVLKYYDENLLGNVMISTGTAAMVLYSLYTLDSKTVEQFSTDKLYYTIPFVVYGIFRYIFLLLKNGEAEPTEVILKDKGMILSIFLWFVSVVIVLYFGGS</sequence>
<proteinExistence type="predicted"/>
<accession>A8F6Q3</accession>
<dbReference type="InterPro" id="IPR044878">
    <property type="entry name" value="UbiA_sf"/>
</dbReference>
<dbReference type="HOGENOM" id="CLU_029423_0_1_0"/>
<evidence type="ECO:0000313" key="6">
    <source>
        <dbReference type="EMBL" id="ABV33837.1"/>
    </source>
</evidence>
<keyword evidence="4 5" id="KW-0472">Membrane</keyword>
<dbReference type="PANTHER" id="PTHR11048">
    <property type="entry name" value="PRENYLTRANSFERASES"/>
    <property type="match status" value="1"/>
</dbReference>
<keyword evidence="3 5" id="KW-1133">Transmembrane helix</keyword>
<reference evidence="6 7" key="1">
    <citation type="submission" date="2007-08" db="EMBL/GenBank/DDBJ databases">
        <title>Complete sequence of Thermotoga lettingae TMO.</title>
        <authorList>
            <consortium name="US DOE Joint Genome Institute"/>
            <person name="Copeland A."/>
            <person name="Lucas S."/>
            <person name="Lapidus A."/>
            <person name="Barry K."/>
            <person name="Glavina del Rio T."/>
            <person name="Dalin E."/>
            <person name="Tice H."/>
            <person name="Pitluck S."/>
            <person name="Foster B."/>
            <person name="Bruce D."/>
            <person name="Schmutz J."/>
            <person name="Larimer F."/>
            <person name="Land M."/>
            <person name="Hauser L."/>
            <person name="Kyrpides N."/>
            <person name="Mikhailova N."/>
            <person name="Nelson K."/>
            <person name="Gogarten J.P."/>
            <person name="Noll K."/>
            <person name="Richardson P."/>
        </authorList>
    </citation>
    <scope>NUCLEOTIDE SEQUENCE [LARGE SCALE GENOMIC DNA]</scope>
    <source>
        <strain evidence="7">ATCC BAA-301 / DSM 14385 / NBRC 107922 / TMO</strain>
    </source>
</reference>
<dbReference type="PANTHER" id="PTHR11048:SF5">
    <property type="entry name" value="DECAPRENYL-PHOSPHATE PHOSPHORIBOSYLTRANSFERASE"/>
    <property type="match status" value="1"/>
</dbReference>
<dbReference type="eggNOG" id="COG0382">
    <property type="taxonomic scope" value="Bacteria"/>
</dbReference>
<dbReference type="KEGG" id="tle:Tlet_1279"/>
<keyword evidence="7" id="KW-1185">Reference proteome</keyword>
<evidence type="ECO:0000256" key="2">
    <source>
        <dbReference type="ARBA" id="ARBA00022692"/>
    </source>
</evidence>
<dbReference type="Pfam" id="PF01040">
    <property type="entry name" value="UbiA"/>
    <property type="match status" value="1"/>
</dbReference>
<feature type="transmembrane region" description="Helical" evidence="5">
    <location>
        <begin position="214"/>
        <end position="233"/>
    </location>
</feature>
<gene>
    <name evidence="6" type="ordered locus">Tlet_1279</name>
</gene>
<feature type="transmembrane region" description="Helical" evidence="5">
    <location>
        <begin position="173"/>
        <end position="189"/>
    </location>
</feature>
<dbReference type="InterPro" id="IPR000537">
    <property type="entry name" value="UbiA_prenyltransferase"/>
</dbReference>
<evidence type="ECO:0000313" key="7">
    <source>
        <dbReference type="Proteomes" id="UP000002016"/>
    </source>
</evidence>
<dbReference type="EMBL" id="CP000812">
    <property type="protein sequence ID" value="ABV33837.1"/>
    <property type="molecule type" value="Genomic_DNA"/>
</dbReference>
<dbReference type="Proteomes" id="UP000002016">
    <property type="component" value="Chromosome"/>
</dbReference>
<dbReference type="GO" id="GO:0016765">
    <property type="term" value="F:transferase activity, transferring alkyl or aryl (other than methyl) groups"/>
    <property type="evidence" value="ECO:0007669"/>
    <property type="project" value="InterPro"/>
</dbReference>
<dbReference type="Gene3D" id="1.10.357.140">
    <property type="entry name" value="UbiA prenyltransferase"/>
    <property type="match status" value="1"/>
</dbReference>
<evidence type="ECO:0000256" key="5">
    <source>
        <dbReference type="SAM" id="Phobius"/>
    </source>
</evidence>
<dbReference type="GO" id="GO:0005886">
    <property type="term" value="C:plasma membrane"/>
    <property type="evidence" value="ECO:0007669"/>
    <property type="project" value="TreeGrafter"/>
</dbReference>
<evidence type="ECO:0000256" key="4">
    <source>
        <dbReference type="ARBA" id="ARBA00023136"/>
    </source>
</evidence>
<keyword evidence="2 5" id="KW-0812">Transmembrane</keyword>
<dbReference type="AlphaFoldDB" id="A8F6Q3"/>
<dbReference type="InterPro" id="IPR039653">
    <property type="entry name" value="Prenyltransferase"/>
</dbReference>
<name>A8F6Q3_PSELT</name>
<dbReference type="GO" id="GO:0009247">
    <property type="term" value="P:glycolipid biosynthetic process"/>
    <property type="evidence" value="ECO:0007669"/>
    <property type="project" value="TreeGrafter"/>
</dbReference>
<feature type="transmembrane region" description="Helical" evidence="5">
    <location>
        <begin position="49"/>
        <end position="71"/>
    </location>
</feature>
<protein>
    <submittedName>
        <fullName evidence="6">UbiA prenyltransferase</fullName>
    </submittedName>
</protein>
<feature type="transmembrane region" description="Helical" evidence="5">
    <location>
        <begin position="248"/>
        <end position="267"/>
    </location>
</feature>
<comment type="subcellular location">
    <subcellularLocation>
        <location evidence="1">Membrane</location>
        <topology evidence="1">Multi-pass membrane protein</topology>
    </subcellularLocation>
</comment>
<feature type="transmembrane region" description="Helical" evidence="5">
    <location>
        <begin position="283"/>
        <end position="302"/>
    </location>
</feature>
<evidence type="ECO:0000256" key="3">
    <source>
        <dbReference type="ARBA" id="ARBA00022989"/>
    </source>
</evidence>
<dbReference type="STRING" id="416591.Tlet_1279"/>
<dbReference type="NCBIfam" id="NF008977">
    <property type="entry name" value="PRK12324.1-2"/>
    <property type="match status" value="1"/>
</dbReference>
<evidence type="ECO:0000256" key="1">
    <source>
        <dbReference type="ARBA" id="ARBA00004141"/>
    </source>
</evidence>
<reference evidence="6 7" key="2">
    <citation type="journal article" date="2009" name="Proc. Natl. Acad. Sci. U.S.A.">
        <title>On the chimeric nature, thermophilic origin, and phylogenetic placement of the Thermotogales.</title>
        <authorList>
            <person name="Zhaxybayeva O."/>
            <person name="Swithers K.S."/>
            <person name="Lapierre P."/>
            <person name="Fournier G.P."/>
            <person name="Bickhart D.M."/>
            <person name="DeBoy R.T."/>
            <person name="Nelson K.E."/>
            <person name="Nesbo C.L."/>
            <person name="Doolittle W.F."/>
            <person name="Gogarten J.P."/>
            <person name="Noll K.M."/>
        </authorList>
    </citation>
    <scope>NUCLEOTIDE SEQUENCE [LARGE SCALE GENOMIC DNA]</scope>
    <source>
        <strain evidence="7">ATCC BAA-301 / DSM 14385 / NBRC 107922 / TMO</strain>
    </source>
</reference>
<feature type="transmembrane region" description="Helical" evidence="5">
    <location>
        <begin position="145"/>
        <end position="167"/>
    </location>
</feature>
<organism evidence="6 7">
    <name type="scientific">Pseudothermotoga lettingae (strain ATCC BAA-301 / DSM 14385 / NBRC 107922 / TMO)</name>
    <name type="common">Thermotoga lettingae</name>
    <dbReference type="NCBI Taxonomy" id="416591"/>
    <lineage>
        <taxon>Bacteria</taxon>
        <taxon>Thermotogati</taxon>
        <taxon>Thermotogota</taxon>
        <taxon>Thermotogae</taxon>
        <taxon>Thermotogales</taxon>
        <taxon>Thermotogaceae</taxon>
        <taxon>Pseudothermotoga</taxon>
    </lineage>
</organism>
<dbReference type="OrthoDB" id="9803632at2"/>